<proteinExistence type="predicted"/>
<evidence type="ECO:0000313" key="3">
    <source>
        <dbReference type="EMBL" id="CAC5359629.1"/>
    </source>
</evidence>
<dbReference type="InterPro" id="IPR043129">
    <property type="entry name" value="ATPase_NBD"/>
</dbReference>
<keyword evidence="1" id="KW-0863">Zinc-finger</keyword>
<dbReference type="Proteomes" id="UP000507470">
    <property type="component" value="Unassembled WGS sequence"/>
</dbReference>
<dbReference type="CDD" id="cd19757">
    <property type="entry name" value="Bbox1"/>
    <property type="match status" value="1"/>
</dbReference>
<dbReference type="AlphaFoldDB" id="A0A6J8A1U6"/>
<evidence type="ECO:0000313" key="4">
    <source>
        <dbReference type="Proteomes" id="UP000507470"/>
    </source>
</evidence>
<keyword evidence="1" id="KW-0479">Metal-binding</keyword>
<dbReference type="GO" id="GO:0008270">
    <property type="term" value="F:zinc ion binding"/>
    <property type="evidence" value="ECO:0007669"/>
    <property type="project" value="UniProtKB-KW"/>
</dbReference>
<feature type="domain" description="B box-type" evidence="2">
    <location>
        <begin position="59"/>
        <end position="99"/>
    </location>
</feature>
<evidence type="ECO:0000259" key="2">
    <source>
        <dbReference type="PROSITE" id="PS50119"/>
    </source>
</evidence>
<keyword evidence="1" id="KW-0862">Zinc</keyword>
<dbReference type="OrthoDB" id="5800423at2759"/>
<evidence type="ECO:0000256" key="1">
    <source>
        <dbReference type="PROSITE-ProRule" id="PRU00024"/>
    </source>
</evidence>
<dbReference type="Gene3D" id="3.30.420.40">
    <property type="match status" value="1"/>
</dbReference>
<dbReference type="Gene3D" id="3.30.160.60">
    <property type="entry name" value="Classic Zinc Finger"/>
    <property type="match status" value="1"/>
</dbReference>
<sequence>MEQVAVSKCDICKEDIGKVFCYECNKILCQSCTSVHEKFPATKRHTVTDSHSVDRSSLIHQLVCKHHNLEFAYHCRCCECLICAQCVTSLHMGHSITGIAEVAATARGDVKKRLETIKDSTKNLSDLIEDFKTTKQTKLQTGTDNFIKEVNEVSQDLTRIIESIAEINLTHASDFLVFEKQQLFYNVAKLNKSYSEYSSIQERYERILKDKHDVTFFFNQTSLAKEFDLLDDIPIPEEPKEIEPLKRDVMVDSVINKIESKYSTKLFFYRRFCLFTPELNEALKPRETKGYLRSAVNLNLSSETLLQENHLVSVGIQIGREESGCAMSFRDKFEMDPCNVFLCEFGSYGCYLTQKIPNSILLDSDGNLVAFGQNAEDQYLKLLEGENHQDVYFFKQFTKDIPELLVQFENDCLEIGELDIYNFVVKTFDRKKKYPAVWLLKSFIDFYVDHVLHKIDVKWISTTDVQLVVTIPPYWNRSMRNLISRAAELGTIVTSDPEAVSLYWKYLSEKNTVDKRLHLFQPERKYMVVNCSGDAIDLTCWMVEEDKSLTKLISTVTVSEDLVISEGFKKFIVSIVGENVYSLFCIQNSYDETDMLKSFEIRAMHFQGNLNAENLVRVTVPVYLQEQFKEKLDKNNVYSQRFKLQAGKIQMDSHLFESLLEKVITTVVNSVKEILKVPDVMDTSFIICSGRTMELPCLRLKMRETFQGINIIEIPELDEAALKGAVILGHYPKVCFKRIFYRL</sequence>
<dbReference type="SUPFAM" id="SSF57845">
    <property type="entry name" value="B-box zinc-binding domain"/>
    <property type="match status" value="1"/>
</dbReference>
<feature type="domain" description="B box-type" evidence="2">
    <location>
        <begin position="4"/>
        <end position="50"/>
    </location>
</feature>
<keyword evidence="4" id="KW-1185">Reference proteome</keyword>
<dbReference type="SMART" id="SM00336">
    <property type="entry name" value="BBOX"/>
    <property type="match status" value="2"/>
</dbReference>
<dbReference type="InterPro" id="IPR000315">
    <property type="entry name" value="Znf_B-box"/>
</dbReference>
<reference evidence="3 4" key="1">
    <citation type="submission" date="2020-06" db="EMBL/GenBank/DDBJ databases">
        <authorList>
            <person name="Li R."/>
            <person name="Bekaert M."/>
        </authorList>
    </citation>
    <scope>NUCLEOTIDE SEQUENCE [LARGE SCALE GENOMIC DNA]</scope>
    <source>
        <strain evidence="4">wild</strain>
    </source>
</reference>
<name>A0A6J8A1U6_MYTCO</name>
<gene>
    <name evidence="3" type="ORF">MCOR_2406</name>
</gene>
<accession>A0A6J8A1U6</accession>
<dbReference type="PROSITE" id="PS50119">
    <property type="entry name" value="ZF_BBOX"/>
    <property type="match status" value="2"/>
</dbReference>
<dbReference type="PANTHER" id="PTHR14187">
    <property type="entry name" value="ALPHA KINASE/ELONGATION FACTOR 2 KINASE"/>
    <property type="match status" value="1"/>
</dbReference>
<dbReference type="EMBL" id="CACVKT020000514">
    <property type="protein sequence ID" value="CAC5359629.1"/>
    <property type="molecule type" value="Genomic_DNA"/>
</dbReference>
<dbReference type="PANTHER" id="PTHR14187:SF5">
    <property type="entry name" value="HEAT SHOCK 70 KDA PROTEIN 12A"/>
    <property type="match status" value="1"/>
</dbReference>
<dbReference type="Pfam" id="PF00643">
    <property type="entry name" value="zf-B_box"/>
    <property type="match status" value="1"/>
</dbReference>
<protein>
    <recommendedName>
        <fullName evidence="2">B box-type domain-containing protein</fullName>
    </recommendedName>
</protein>
<dbReference type="SUPFAM" id="SSF53067">
    <property type="entry name" value="Actin-like ATPase domain"/>
    <property type="match status" value="1"/>
</dbReference>
<organism evidence="3 4">
    <name type="scientific">Mytilus coruscus</name>
    <name type="common">Sea mussel</name>
    <dbReference type="NCBI Taxonomy" id="42192"/>
    <lineage>
        <taxon>Eukaryota</taxon>
        <taxon>Metazoa</taxon>
        <taxon>Spiralia</taxon>
        <taxon>Lophotrochozoa</taxon>
        <taxon>Mollusca</taxon>
        <taxon>Bivalvia</taxon>
        <taxon>Autobranchia</taxon>
        <taxon>Pteriomorphia</taxon>
        <taxon>Mytilida</taxon>
        <taxon>Mytiloidea</taxon>
        <taxon>Mytilidae</taxon>
        <taxon>Mytilinae</taxon>
        <taxon>Mytilus</taxon>
    </lineage>
</organism>